<dbReference type="Proteomes" id="UP000030377">
    <property type="component" value="Unassembled WGS sequence"/>
</dbReference>
<comment type="cofactor">
    <cofactor evidence="1">
        <name>heme</name>
        <dbReference type="ChEBI" id="CHEBI:30413"/>
    </cofactor>
</comment>
<keyword evidence="4 9" id="KW-0479">Metal-binding</keyword>
<organism evidence="10 11">
    <name type="scientific">Bradyrhizobium japonicum</name>
    <dbReference type="NCBI Taxonomy" id="375"/>
    <lineage>
        <taxon>Bacteria</taxon>
        <taxon>Pseudomonadati</taxon>
        <taxon>Pseudomonadota</taxon>
        <taxon>Alphaproteobacteria</taxon>
        <taxon>Hyphomicrobiales</taxon>
        <taxon>Nitrobacteraceae</taxon>
        <taxon>Bradyrhizobium</taxon>
    </lineage>
</organism>
<name>A0A0A3XQW6_BRAJP</name>
<protein>
    <submittedName>
        <fullName evidence="10">Cytochrome P450</fullName>
    </submittedName>
</protein>
<dbReference type="FunFam" id="1.10.630.10:FF:000018">
    <property type="entry name" value="Cytochrome P450 monooxygenase"/>
    <property type="match status" value="1"/>
</dbReference>
<gene>
    <name evidence="10" type="ORF">MA20_31115</name>
</gene>
<reference evidence="10 11" key="1">
    <citation type="submission" date="2014-09" db="EMBL/GenBank/DDBJ databases">
        <title>Draft genome of Bradyrhizobium japonicum Is-34.</title>
        <authorList>
            <person name="Tsurumaru H."/>
            <person name="Yamakawa T."/>
            <person name="Hashimoto S."/>
            <person name="Okizaki K."/>
            <person name="Kanesaki Y."/>
            <person name="Yoshikawa H."/>
            <person name="Yajima S."/>
        </authorList>
    </citation>
    <scope>NUCLEOTIDE SEQUENCE [LARGE SCALE GENOMIC DNA]</scope>
    <source>
        <strain evidence="10 11">Is-34</strain>
    </source>
</reference>
<dbReference type="STRING" id="375.BKD09_RS01310"/>
<dbReference type="GO" id="GO:0004497">
    <property type="term" value="F:monooxygenase activity"/>
    <property type="evidence" value="ECO:0007669"/>
    <property type="project" value="UniProtKB-KW"/>
</dbReference>
<dbReference type="AlphaFoldDB" id="A0A0A3XQW6"/>
<dbReference type="PANTHER" id="PTHR46696:SF1">
    <property type="entry name" value="CYTOCHROME P450 YJIB-RELATED"/>
    <property type="match status" value="1"/>
</dbReference>
<evidence type="ECO:0000256" key="4">
    <source>
        <dbReference type="ARBA" id="ARBA00022723"/>
    </source>
</evidence>
<comment type="function">
    <text evidence="8">Cytochromes P450 are a group of heme-thiolate monooxygenases. They oxidize a variety of structurally unrelated compounds, including steroids, fatty acids, and xenobiotics.</text>
</comment>
<dbReference type="SUPFAM" id="SSF48264">
    <property type="entry name" value="Cytochrome P450"/>
    <property type="match status" value="1"/>
</dbReference>
<evidence type="ECO:0000256" key="9">
    <source>
        <dbReference type="RuleBase" id="RU000461"/>
    </source>
</evidence>
<keyword evidence="7 9" id="KW-0503">Monooxygenase</keyword>
<evidence type="ECO:0000256" key="1">
    <source>
        <dbReference type="ARBA" id="ARBA00001971"/>
    </source>
</evidence>
<keyword evidence="5 9" id="KW-0560">Oxidoreductase</keyword>
<accession>A0A0A3XQW6</accession>
<dbReference type="EMBL" id="JRPN01000024">
    <property type="protein sequence ID" value="KGT75669.1"/>
    <property type="molecule type" value="Genomic_DNA"/>
</dbReference>
<dbReference type="PRINTS" id="PR00359">
    <property type="entry name" value="BP450"/>
</dbReference>
<dbReference type="GO" id="GO:0016705">
    <property type="term" value="F:oxidoreductase activity, acting on paired donors, with incorporation or reduction of molecular oxygen"/>
    <property type="evidence" value="ECO:0007669"/>
    <property type="project" value="InterPro"/>
</dbReference>
<evidence type="ECO:0000313" key="11">
    <source>
        <dbReference type="Proteomes" id="UP000030377"/>
    </source>
</evidence>
<dbReference type="PROSITE" id="PS00086">
    <property type="entry name" value="CYTOCHROME_P450"/>
    <property type="match status" value="1"/>
</dbReference>
<evidence type="ECO:0000313" key="10">
    <source>
        <dbReference type="EMBL" id="KGT75669.1"/>
    </source>
</evidence>
<evidence type="ECO:0000256" key="3">
    <source>
        <dbReference type="ARBA" id="ARBA00022617"/>
    </source>
</evidence>
<dbReference type="InterPro" id="IPR036396">
    <property type="entry name" value="Cyt_P450_sf"/>
</dbReference>
<keyword evidence="6 9" id="KW-0408">Iron</keyword>
<dbReference type="PANTHER" id="PTHR46696">
    <property type="entry name" value="P450, PUTATIVE (EUROFUNG)-RELATED"/>
    <property type="match status" value="1"/>
</dbReference>
<keyword evidence="3 9" id="KW-0349">Heme</keyword>
<dbReference type="InterPro" id="IPR002397">
    <property type="entry name" value="Cyt_P450_B"/>
</dbReference>
<evidence type="ECO:0000256" key="7">
    <source>
        <dbReference type="ARBA" id="ARBA00023033"/>
    </source>
</evidence>
<evidence type="ECO:0000256" key="6">
    <source>
        <dbReference type="ARBA" id="ARBA00023004"/>
    </source>
</evidence>
<evidence type="ECO:0000256" key="2">
    <source>
        <dbReference type="ARBA" id="ARBA00010617"/>
    </source>
</evidence>
<dbReference type="InterPro" id="IPR017972">
    <property type="entry name" value="Cyt_P450_CS"/>
</dbReference>
<evidence type="ECO:0000256" key="8">
    <source>
        <dbReference type="ARBA" id="ARBA00043906"/>
    </source>
</evidence>
<dbReference type="InterPro" id="IPR001128">
    <property type="entry name" value="Cyt_P450"/>
</dbReference>
<dbReference type="Pfam" id="PF00067">
    <property type="entry name" value="p450"/>
    <property type="match status" value="1"/>
</dbReference>
<dbReference type="Gene3D" id="1.10.630.10">
    <property type="entry name" value="Cytochrome P450"/>
    <property type="match status" value="1"/>
</dbReference>
<dbReference type="CDD" id="cd20625">
    <property type="entry name" value="CYP164-like"/>
    <property type="match status" value="1"/>
</dbReference>
<dbReference type="GO" id="GO:0005506">
    <property type="term" value="F:iron ion binding"/>
    <property type="evidence" value="ECO:0007669"/>
    <property type="project" value="InterPro"/>
</dbReference>
<comment type="similarity">
    <text evidence="2 9">Belongs to the cytochrome P450 family.</text>
</comment>
<comment type="caution">
    <text evidence="10">The sequence shown here is derived from an EMBL/GenBank/DDBJ whole genome shotgun (WGS) entry which is preliminary data.</text>
</comment>
<dbReference type="RefSeq" id="WP_028154851.1">
    <property type="nucleotide sequence ID" value="NZ_JANUDC010000001.1"/>
</dbReference>
<evidence type="ECO:0000256" key="5">
    <source>
        <dbReference type="ARBA" id="ARBA00023002"/>
    </source>
</evidence>
<sequence length="407" mass="45701">MSNDETTVPTGMALTHLDPVFRERPNEYLDLLRSREPVHQDRTVDRVVLTREADVEAVMNNRSLASDPRKSRPGSFSRVQLKVDETFRPLILHMDDPDHKRMRDLVAKAFNRVAVDAMRPRITEVACGLLDDIDDPSCFDIMDAYARPLPTTAIALMLGVDTARCRDFKQWSDGKMQMFNPRRMPEQEAILASSDAALTGYFTEVIQNRRKERRADLISSLIDAEENGEQLDEAEIISVCVTLLIAGNVTTTDLIGNAVLALLQHPSELSKLFANPHLVRSAVEEVLRYDAPVMQGTRIATEAMRIGGCPVAAGQTINAMLYAANLDPEAHPDPKRFDIERPDKRHNSFGGGAHFCLGAPLARAEAQIALSMLFERFPKLRLRAERPLERRTMFNFNGLKALWVRAD</sequence>
<dbReference type="GO" id="GO:0020037">
    <property type="term" value="F:heme binding"/>
    <property type="evidence" value="ECO:0007669"/>
    <property type="project" value="InterPro"/>
</dbReference>
<proteinExistence type="inferred from homology"/>